<dbReference type="SMART" id="SM00487">
    <property type="entry name" value="DEXDc"/>
    <property type="match status" value="1"/>
</dbReference>
<keyword evidence="2" id="KW-0378">Hydrolase</keyword>
<accession>A0ABU0U6F0</accession>
<name>A0ABU0U6F0_9SPHI</name>
<dbReference type="Pfam" id="PF00270">
    <property type="entry name" value="DEAD"/>
    <property type="match status" value="1"/>
</dbReference>
<keyword evidence="1" id="KW-0547">Nucleotide-binding</keyword>
<gene>
    <name evidence="7" type="ORF">QE382_002523</name>
</gene>
<feature type="domain" description="Helicase ATP-binding" evidence="6">
    <location>
        <begin position="32"/>
        <end position="202"/>
    </location>
</feature>
<keyword evidence="8" id="KW-1185">Reference proteome</keyword>
<dbReference type="RefSeq" id="WP_307186161.1">
    <property type="nucleotide sequence ID" value="NZ_JAUTBA010000001.1"/>
</dbReference>
<evidence type="ECO:0000256" key="3">
    <source>
        <dbReference type="ARBA" id="ARBA00022806"/>
    </source>
</evidence>
<dbReference type="GO" id="GO:0004386">
    <property type="term" value="F:helicase activity"/>
    <property type="evidence" value="ECO:0007669"/>
    <property type="project" value="UniProtKB-KW"/>
</dbReference>
<dbReference type="PROSITE" id="PS51192">
    <property type="entry name" value="HELICASE_ATP_BIND_1"/>
    <property type="match status" value="1"/>
</dbReference>
<protein>
    <submittedName>
        <fullName evidence="7">Superfamily II DNA/RNA helicase</fullName>
    </submittedName>
</protein>
<evidence type="ECO:0000256" key="1">
    <source>
        <dbReference type="ARBA" id="ARBA00022741"/>
    </source>
</evidence>
<dbReference type="PANTHER" id="PTHR47959:SF1">
    <property type="entry name" value="ATP-DEPENDENT RNA HELICASE DBPA"/>
    <property type="match status" value="1"/>
</dbReference>
<organism evidence="7 8">
    <name type="scientific">Sphingobacterium zeae</name>
    <dbReference type="NCBI Taxonomy" id="1776859"/>
    <lineage>
        <taxon>Bacteria</taxon>
        <taxon>Pseudomonadati</taxon>
        <taxon>Bacteroidota</taxon>
        <taxon>Sphingobacteriia</taxon>
        <taxon>Sphingobacteriales</taxon>
        <taxon>Sphingobacteriaceae</taxon>
        <taxon>Sphingobacterium</taxon>
    </lineage>
</organism>
<evidence type="ECO:0000256" key="4">
    <source>
        <dbReference type="ARBA" id="ARBA00022840"/>
    </source>
</evidence>
<dbReference type="SUPFAM" id="SSF52540">
    <property type="entry name" value="P-loop containing nucleoside triphosphate hydrolases"/>
    <property type="match status" value="2"/>
</dbReference>
<evidence type="ECO:0000313" key="8">
    <source>
        <dbReference type="Proteomes" id="UP001244640"/>
    </source>
</evidence>
<proteinExistence type="predicted"/>
<evidence type="ECO:0000256" key="2">
    <source>
        <dbReference type="ARBA" id="ARBA00022801"/>
    </source>
</evidence>
<dbReference type="InterPro" id="IPR014001">
    <property type="entry name" value="Helicase_ATP-bd"/>
</dbReference>
<evidence type="ECO:0000313" key="7">
    <source>
        <dbReference type="EMBL" id="MDQ1150539.1"/>
    </source>
</evidence>
<keyword evidence="3 7" id="KW-0347">Helicase</keyword>
<dbReference type="Gene3D" id="3.40.50.300">
    <property type="entry name" value="P-loop containing nucleotide triphosphate hydrolases"/>
    <property type="match status" value="2"/>
</dbReference>
<evidence type="ECO:0000256" key="5">
    <source>
        <dbReference type="SAM" id="MobiDB-lite"/>
    </source>
</evidence>
<dbReference type="InterPro" id="IPR050079">
    <property type="entry name" value="DEAD_box_RNA_helicase"/>
</dbReference>
<comment type="caution">
    <text evidence="7">The sequence shown here is derived from an EMBL/GenBank/DDBJ whole genome shotgun (WGS) entry which is preliminary data.</text>
</comment>
<dbReference type="Proteomes" id="UP001244640">
    <property type="component" value="Unassembled WGS sequence"/>
</dbReference>
<keyword evidence="4" id="KW-0067">ATP-binding</keyword>
<sequence>MSLEKLKLSKRLTATMTELGYLAPKEIQSRCISRILGGQDVIAIAPEGAGKTTTYVLTTLMKLKFTTDEAPKFLILAPNEERIDEIVEKFYQLSKNRDLRIIGLRASGSMEEEIGELVDGKDIVVATPNRARAIYLKLALNLNRIQTLIIDDAEEIIKQGMQTPVRELAESCGKVQHMIFSTVEHQKLYDMIENFMNEDYAVIEVDELENDTVDTLDLFVYHVPNFTTKINLLNHLLLDKEVFQKVVIFVNTKLTAQKLASHLFSKNKEEIAVLNPLFYDDFGYEDIEDFKDNSLSRVLIIARENTNDIDLSAIPFVFQFELPNEKEQFLNHLLKHEENEETVILTFATDLELPMVKKIEQAVGKRMDILALPEDVSIYNSTTDKKKKVNKEEDQTDISRGGAFHQKKESNAKTFNYGGGEKAKMTMKMKKK</sequence>
<evidence type="ECO:0000259" key="6">
    <source>
        <dbReference type="PROSITE" id="PS51192"/>
    </source>
</evidence>
<dbReference type="InterPro" id="IPR011545">
    <property type="entry name" value="DEAD/DEAH_box_helicase_dom"/>
</dbReference>
<dbReference type="EMBL" id="JAUTBA010000001">
    <property type="protein sequence ID" value="MDQ1150539.1"/>
    <property type="molecule type" value="Genomic_DNA"/>
</dbReference>
<dbReference type="PANTHER" id="PTHR47959">
    <property type="entry name" value="ATP-DEPENDENT RNA HELICASE RHLE-RELATED"/>
    <property type="match status" value="1"/>
</dbReference>
<feature type="region of interest" description="Disordered" evidence="5">
    <location>
        <begin position="383"/>
        <end position="432"/>
    </location>
</feature>
<reference evidence="7 8" key="1">
    <citation type="submission" date="2023-07" db="EMBL/GenBank/DDBJ databases">
        <title>Functional and genomic diversity of the sorghum phyllosphere microbiome.</title>
        <authorList>
            <person name="Shade A."/>
        </authorList>
    </citation>
    <scope>NUCLEOTIDE SEQUENCE [LARGE SCALE GENOMIC DNA]</scope>
    <source>
        <strain evidence="7 8">SORGH_AS_0892</strain>
    </source>
</reference>
<dbReference type="InterPro" id="IPR027417">
    <property type="entry name" value="P-loop_NTPase"/>
</dbReference>